<dbReference type="Pfam" id="PF20317">
    <property type="entry name" value="HTH_60"/>
    <property type="match status" value="1"/>
</dbReference>
<gene>
    <name evidence="1" type="ORF">PYH69_12800</name>
</gene>
<dbReference type="Proteomes" id="UP001223261">
    <property type="component" value="Chromosome"/>
</dbReference>
<name>A0AAX3W2M6_MAMLE</name>
<evidence type="ECO:0000313" key="2">
    <source>
        <dbReference type="Proteomes" id="UP001223261"/>
    </source>
</evidence>
<evidence type="ECO:0000313" key="1">
    <source>
        <dbReference type="EMBL" id="WHI59576.1"/>
    </source>
</evidence>
<proteinExistence type="predicted"/>
<organism evidence="1 2">
    <name type="scientific">Mammaliicoccus lentus</name>
    <name type="common">Staphylococcus lentus</name>
    <dbReference type="NCBI Taxonomy" id="42858"/>
    <lineage>
        <taxon>Bacteria</taxon>
        <taxon>Bacillati</taxon>
        <taxon>Bacillota</taxon>
        <taxon>Bacilli</taxon>
        <taxon>Bacillales</taxon>
        <taxon>Staphylococcaceae</taxon>
        <taxon>Mammaliicoccus</taxon>
    </lineage>
</organism>
<dbReference type="EMBL" id="CP118848">
    <property type="protein sequence ID" value="WHI59576.1"/>
    <property type="molecule type" value="Genomic_DNA"/>
</dbReference>
<reference evidence="1" key="1">
    <citation type="journal article" date="2023" name="Antibiotics">
        <title>Prevalence and Molecular Characterization of Methicillin-Resistant Staphylococci (MRS) and Mammaliicocci (MRM) in Dromedary Camels from Algeria: First Detection of SCCmec-mecC Hybrid in Methicillin-Resistant Mammaliicoccus lentus.</title>
        <authorList>
            <person name="Belhout C."/>
            <person name="Boyen F."/>
            <person name="Vereecke N."/>
            <person name="Theuns S."/>
            <person name="Taibi N."/>
            <person name="Stegger M."/>
            <person name="de la Fe-Rodriguez P.Y."/>
            <person name="Bouayad L."/>
            <person name="Elgroud R."/>
            <person name="Butaye P."/>
        </authorList>
    </citation>
    <scope>NUCLEOTIDE SEQUENCE</scope>
    <source>
        <strain evidence="1">7048</strain>
    </source>
</reference>
<dbReference type="AlphaFoldDB" id="A0AAX3W2M6"/>
<sequence length="140" mass="16653">MMAKSKKKNYTSRINNVIDAFSLEDKQMRKLLNLPKEKYELLMHGNQGVLTDKQRNEIEKRLNYFESIGKHEDALKYTKYFIEKTLKKEYNLPNKSIAKLCNVKKKTIKKLINSKKIDRNEERNLILNVLQLYETLKSVN</sequence>
<dbReference type="InterPro" id="IPR046930">
    <property type="entry name" value="HTH_60"/>
</dbReference>
<dbReference type="RefSeq" id="WP_103269281.1">
    <property type="nucleotide sequence ID" value="NZ_CABIVY010000015.1"/>
</dbReference>
<protein>
    <submittedName>
        <fullName evidence="1">Uncharacterized protein</fullName>
    </submittedName>
</protein>
<accession>A0AAX3W2M6</accession>